<keyword evidence="2" id="KW-1185">Reference proteome</keyword>
<dbReference type="Proteomes" id="UP000308530">
    <property type="component" value="Chromosome"/>
</dbReference>
<evidence type="ECO:0000313" key="2">
    <source>
        <dbReference type="Proteomes" id="UP000308530"/>
    </source>
</evidence>
<gene>
    <name evidence="1" type="ORF">FE840_013465</name>
</gene>
<reference evidence="1 2" key="1">
    <citation type="submission" date="2020-06" db="EMBL/GenBank/DDBJ databases">
        <title>Genome sequence of Rhizobium sp strain ADMK78.</title>
        <authorList>
            <person name="Rahi P."/>
        </authorList>
    </citation>
    <scope>NUCLEOTIDE SEQUENCE [LARGE SCALE GENOMIC DNA]</scope>
    <source>
        <strain evidence="1 2">ADMK78</strain>
    </source>
</reference>
<sequence length="48" mass="5197">MLALLVIFAIAAALLAELGLHIVRSMVECHKYEREMNAPFKPTSGGAL</sequence>
<evidence type="ECO:0000313" key="1">
    <source>
        <dbReference type="EMBL" id="QLF70462.1"/>
    </source>
</evidence>
<dbReference type="RefSeq" id="WP_171033829.1">
    <property type="nucleotide sequence ID" value="NZ_CP058350.1"/>
</dbReference>
<proteinExistence type="predicted"/>
<name>A0ABX6QQD6_9HYPH</name>
<dbReference type="EMBL" id="CP058350">
    <property type="protein sequence ID" value="QLF70462.1"/>
    <property type="molecule type" value="Genomic_DNA"/>
</dbReference>
<accession>A0ABX6QQD6</accession>
<protein>
    <submittedName>
        <fullName evidence="1">Uncharacterized protein</fullName>
    </submittedName>
</protein>
<organism evidence="1 2">
    <name type="scientific">Peteryoungia desertarenae</name>
    <dbReference type="NCBI Taxonomy" id="1813451"/>
    <lineage>
        <taxon>Bacteria</taxon>
        <taxon>Pseudomonadati</taxon>
        <taxon>Pseudomonadota</taxon>
        <taxon>Alphaproteobacteria</taxon>
        <taxon>Hyphomicrobiales</taxon>
        <taxon>Rhizobiaceae</taxon>
        <taxon>Peteryoungia</taxon>
    </lineage>
</organism>